<dbReference type="InterPro" id="IPR000048">
    <property type="entry name" value="IQ_motif_EF-hand-BS"/>
</dbReference>
<dbReference type="SUPFAM" id="SSF52540">
    <property type="entry name" value="P-loop containing nucleoside triphosphate hydrolases"/>
    <property type="match status" value="1"/>
</dbReference>
<evidence type="ECO:0000313" key="1">
    <source>
        <dbReference type="EMBL" id="KOF71583.1"/>
    </source>
</evidence>
<accession>A0A0L8G3X0</accession>
<dbReference type="CDD" id="cd23767">
    <property type="entry name" value="IQCD"/>
    <property type="match status" value="1"/>
</dbReference>
<proteinExistence type="predicted"/>
<reference evidence="1" key="1">
    <citation type="submission" date="2015-07" db="EMBL/GenBank/DDBJ databases">
        <title>MeaNS - Measles Nucleotide Surveillance Program.</title>
        <authorList>
            <person name="Tran T."/>
            <person name="Druce J."/>
        </authorList>
    </citation>
    <scope>NUCLEOTIDE SEQUENCE</scope>
    <source>
        <strain evidence="1">UCB-OBI-ISO-001</strain>
        <tissue evidence="1">Gonad</tissue>
    </source>
</reference>
<name>A0A0L8G3X0_OCTBM</name>
<dbReference type="Gene3D" id="1.20.5.190">
    <property type="match status" value="1"/>
</dbReference>
<dbReference type="SMART" id="SM00015">
    <property type="entry name" value="IQ"/>
    <property type="match status" value="2"/>
</dbReference>
<sequence>MSHLQYLNFRVECQLIKQLYVKRNRAQRPLSMPLYKLKVWIEDSKFALRTDAAIVIQRNWRGYKARVYFAHYFWTRYYEKCINHYEKMATKIQKVWKGYYSRKYILNFYKRKHQLKLIIEKNSYYLTHIADFAKKKSDIENEIIMNYKQQLQKTQAYKKHHLISTAVIPGVYNSPFGQNHEAENFLKSLCFTERKPLKKPPVIASKEYEQLVLEKSAGLKKPQGPFLTPEQVMRKRYRPLKPNLQTETDVDHLVKAWNKFKTELSQKHYGNFCLPSKIDEPKYEPLICNDSSHVLPVYGRLSFREYKSWLFTGKKDFKTVLPPVSVFDEYKQEAG</sequence>
<dbReference type="STRING" id="37653.A0A0L8G3X0"/>
<evidence type="ECO:0008006" key="2">
    <source>
        <dbReference type="Google" id="ProtNLM"/>
    </source>
</evidence>
<dbReference type="PROSITE" id="PS50096">
    <property type="entry name" value="IQ"/>
    <property type="match status" value="2"/>
</dbReference>
<dbReference type="OrthoDB" id="190375at2759"/>
<organism evidence="1">
    <name type="scientific">Octopus bimaculoides</name>
    <name type="common">California two-spotted octopus</name>
    <dbReference type="NCBI Taxonomy" id="37653"/>
    <lineage>
        <taxon>Eukaryota</taxon>
        <taxon>Metazoa</taxon>
        <taxon>Spiralia</taxon>
        <taxon>Lophotrochozoa</taxon>
        <taxon>Mollusca</taxon>
        <taxon>Cephalopoda</taxon>
        <taxon>Coleoidea</taxon>
        <taxon>Octopodiformes</taxon>
        <taxon>Octopoda</taxon>
        <taxon>Incirrata</taxon>
        <taxon>Octopodidae</taxon>
        <taxon>Octopus</taxon>
    </lineage>
</organism>
<dbReference type="EMBL" id="KQ424096">
    <property type="protein sequence ID" value="KOF71583.1"/>
    <property type="molecule type" value="Genomic_DNA"/>
</dbReference>
<gene>
    <name evidence="1" type="ORF">OCBIM_22000861mg</name>
</gene>
<dbReference type="AlphaFoldDB" id="A0A0L8G3X0"/>
<dbReference type="Pfam" id="PF00612">
    <property type="entry name" value="IQ"/>
    <property type="match status" value="2"/>
</dbReference>
<protein>
    <recommendedName>
        <fullName evidence="2">Spermatogenesis-associated protein 17</fullName>
    </recommendedName>
</protein>
<dbReference type="KEGG" id="obi:106879403"/>
<dbReference type="InterPro" id="IPR027417">
    <property type="entry name" value="P-loop_NTPase"/>
</dbReference>